<reference evidence="1 2" key="1">
    <citation type="journal article" date="2015" name="Int. J. Syst. Evol. Microbiol.">
        <title>Nitrosospira lacus sp. nov., a psychrotolerant, ammonia-oxidizing bacterium from sandy lake sediment.</title>
        <authorList>
            <person name="Urakawa H."/>
            <person name="Garcia J.C."/>
            <person name="Nielsen J.L."/>
            <person name="Le V.Q."/>
            <person name="Kozlowski J.A."/>
            <person name="Stein L.Y."/>
            <person name="Lim C.K."/>
            <person name="Pommerening-Roser A."/>
            <person name="Martens-Habbena W."/>
            <person name="Stahl D.A."/>
            <person name="Klotz M.G."/>
        </authorList>
    </citation>
    <scope>NUCLEOTIDE SEQUENCE [LARGE SCALE GENOMIC DNA]</scope>
    <source>
        <strain evidence="1 2">APG3</strain>
    </source>
</reference>
<protein>
    <submittedName>
        <fullName evidence="1">Uncharacterized protein</fullName>
    </submittedName>
</protein>
<dbReference type="EMBL" id="CP021106">
    <property type="protein sequence ID" value="ARO88240.1"/>
    <property type="molecule type" value="Genomic_DNA"/>
</dbReference>
<proteinExistence type="predicted"/>
<keyword evidence="2" id="KW-1185">Reference proteome</keyword>
<organism evidence="1 2">
    <name type="scientific">Nitrosospira lacus</name>
    <dbReference type="NCBI Taxonomy" id="1288494"/>
    <lineage>
        <taxon>Bacteria</taxon>
        <taxon>Pseudomonadati</taxon>
        <taxon>Pseudomonadota</taxon>
        <taxon>Betaproteobacteria</taxon>
        <taxon>Nitrosomonadales</taxon>
        <taxon>Nitrosomonadaceae</taxon>
        <taxon>Nitrosospira</taxon>
    </lineage>
</organism>
<name>A0A1W6SQZ6_9PROT</name>
<sequence length="68" mass="7376">MWSRFGKLLTIADSIAFAFIPLFPALPLIAAALLQASIADHSANPGDLQILLFFNKRLGCRCFGKLIG</sequence>
<gene>
    <name evidence="1" type="ORF">EBAPG3_010850</name>
</gene>
<dbReference type="KEGG" id="nlc:EBAPG3_010850"/>
<accession>A0A1W6SQZ6</accession>
<evidence type="ECO:0000313" key="1">
    <source>
        <dbReference type="EMBL" id="ARO88240.1"/>
    </source>
</evidence>
<dbReference type="AlphaFoldDB" id="A0A1W6SQZ6"/>
<evidence type="ECO:0000313" key="2">
    <source>
        <dbReference type="Proteomes" id="UP000012179"/>
    </source>
</evidence>
<dbReference type="Proteomes" id="UP000012179">
    <property type="component" value="Chromosome"/>
</dbReference>